<dbReference type="Gene3D" id="3.40.50.150">
    <property type="entry name" value="Vaccinia Virus protein VP39"/>
    <property type="match status" value="1"/>
</dbReference>
<name>A0A2R5EPR4_9BACL</name>
<dbReference type="InterPro" id="IPR029063">
    <property type="entry name" value="SAM-dependent_MTases_sf"/>
</dbReference>
<dbReference type="GO" id="GO:0003677">
    <property type="term" value="F:DNA binding"/>
    <property type="evidence" value="ECO:0007669"/>
    <property type="project" value="InterPro"/>
</dbReference>
<evidence type="ECO:0000313" key="7">
    <source>
        <dbReference type="EMBL" id="GBG08085.1"/>
    </source>
</evidence>
<reference evidence="7 8" key="1">
    <citation type="submission" date="2017-08" db="EMBL/GenBank/DDBJ databases">
        <title>Substantial Increase in Enzyme Production by Combined Drug-Resistance Mutations in Paenibacillus agaridevorans.</title>
        <authorList>
            <person name="Tanaka Y."/>
            <person name="Funane K."/>
            <person name="Hosaka T."/>
            <person name="Shiwa Y."/>
            <person name="Fujita N."/>
            <person name="Miyazaki T."/>
            <person name="Yoshikawa H."/>
            <person name="Murakami K."/>
            <person name="Kasahara K."/>
            <person name="Inaoka T."/>
            <person name="Hiraga Y."/>
            <person name="Ochi K."/>
        </authorList>
    </citation>
    <scope>NUCLEOTIDE SEQUENCE [LARGE SCALE GENOMIC DNA]</scope>
    <source>
        <strain evidence="7 8">T-3040</strain>
    </source>
</reference>
<evidence type="ECO:0000256" key="5">
    <source>
        <dbReference type="ARBA" id="ARBA00022747"/>
    </source>
</evidence>
<dbReference type="Pfam" id="PF01555">
    <property type="entry name" value="N6_N4_Mtase"/>
    <property type="match status" value="1"/>
</dbReference>
<protein>
    <submittedName>
        <fullName evidence="7">Putative site-specific DNA-methyltransferase</fullName>
    </submittedName>
</protein>
<evidence type="ECO:0000256" key="3">
    <source>
        <dbReference type="ARBA" id="ARBA00022679"/>
    </source>
</evidence>
<keyword evidence="8" id="KW-1185">Reference proteome</keyword>
<keyword evidence="4" id="KW-0949">S-adenosyl-L-methionine</keyword>
<dbReference type="InterPro" id="IPR002052">
    <property type="entry name" value="DNA_methylase_N6_adenine_CS"/>
</dbReference>
<keyword evidence="2 7" id="KW-0489">Methyltransferase</keyword>
<accession>A0A2R5EPR4</accession>
<comment type="similarity">
    <text evidence="1">Belongs to the N(4)/N(6)-methyltransferase family.</text>
</comment>
<dbReference type="GO" id="GO:0009307">
    <property type="term" value="P:DNA restriction-modification system"/>
    <property type="evidence" value="ECO:0007669"/>
    <property type="project" value="UniProtKB-KW"/>
</dbReference>
<proteinExistence type="inferred from homology"/>
<dbReference type="PRINTS" id="PR00506">
    <property type="entry name" value="D21N6MTFRASE"/>
</dbReference>
<dbReference type="SUPFAM" id="SSF53335">
    <property type="entry name" value="S-adenosyl-L-methionine-dependent methyltransferases"/>
    <property type="match status" value="1"/>
</dbReference>
<feature type="domain" description="DNA methylase N-4/N-6" evidence="6">
    <location>
        <begin position="21"/>
        <end position="96"/>
    </location>
</feature>
<evidence type="ECO:0000256" key="1">
    <source>
        <dbReference type="ARBA" id="ARBA00006594"/>
    </source>
</evidence>
<keyword evidence="3 7" id="KW-0808">Transferase</keyword>
<dbReference type="InterPro" id="IPR002295">
    <property type="entry name" value="N4/N6-MTase_EcoPI_Mod-like"/>
</dbReference>
<dbReference type="GO" id="GO:0008170">
    <property type="term" value="F:N-methyltransferase activity"/>
    <property type="evidence" value="ECO:0007669"/>
    <property type="project" value="InterPro"/>
</dbReference>
<evidence type="ECO:0000256" key="4">
    <source>
        <dbReference type="ARBA" id="ARBA00022691"/>
    </source>
</evidence>
<dbReference type="AlphaFoldDB" id="A0A2R5EPR4"/>
<dbReference type="GO" id="GO:0032259">
    <property type="term" value="P:methylation"/>
    <property type="evidence" value="ECO:0007669"/>
    <property type="project" value="UniProtKB-KW"/>
</dbReference>
<comment type="caution">
    <text evidence="7">The sequence shown here is derived from an EMBL/GenBank/DDBJ whole genome shotgun (WGS) entry which is preliminary data.</text>
</comment>
<evidence type="ECO:0000313" key="8">
    <source>
        <dbReference type="Proteomes" id="UP000245202"/>
    </source>
</evidence>
<dbReference type="Proteomes" id="UP000245202">
    <property type="component" value="Unassembled WGS sequence"/>
</dbReference>
<gene>
    <name evidence="7" type="ORF">PAT3040_02652</name>
</gene>
<sequence>MLYHACCIAGSKEHIPDGSADLIIADPPYNLKFGGTTQTKTKQPRFDIIANDHLRPKEYQTFSMQWIYQAYRILKPGRHIYVCIDWRMYPDMALWMRQAGFII</sequence>
<organism evidence="7 8">
    <name type="scientific">Paenibacillus agaridevorans</name>
    <dbReference type="NCBI Taxonomy" id="171404"/>
    <lineage>
        <taxon>Bacteria</taxon>
        <taxon>Bacillati</taxon>
        <taxon>Bacillota</taxon>
        <taxon>Bacilli</taxon>
        <taxon>Bacillales</taxon>
        <taxon>Paenibacillaceae</taxon>
        <taxon>Paenibacillus</taxon>
    </lineage>
</organism>
<keyword evidence="5" id="KW-0680">Restriction system</keyword>
<dbReference type="PROSITE" id="PS00092">
    <property type="entry name" value="N6_MTASE"/>
    <property type="match status" value="1"/>
</dbReference>
<evidence type="ECO:0000259" key="6">
    <source>
        <dbReference type="Pfam" id="PF01555"/>
    </source>
</evidence>
<evidence type="ECO:0000256" key="2">
    <source>
        <dbReference type="ARBA" id="ARBA00022603"/>
    </source>
</evidence>
<dbReference type="InterPro" id="IPR002941">
    <property type="entry name" value="DNA_methylase_N4/N6"/>
</dbReference>
<dbReference type="EMBL" id="BDQX01000136">
    <property type="protein sequence ID" value="GBG08085.1"/>
    <property type="molecule type" value="Genomic_DNA"/>
</dbReference>